<protein>
    <submittedName>
        <fullName evidence="1">Uncharacterized protein</fullName>
    </submittedName>
</protein>
<sequence length="108" mass="11926">MNGKIAEVLNSANVQRIDIAYAAGTNMPRHIATSDAYLVIEQGSALLIYADTKQELDPGIVTLIPANEQHMLKVIDDLKGYILLTKEATIKYFSFEPIEVKPNGKSTY</sequence>
<evidence type="ECO:0000313" key="2">
    <source>
        <dbReference type="Proteomes" id="UP001597601"/>
    </source>
</evidence>
<name>A0ABW5XUR5_9SPHI</name>
<dbReference type="InterPro" id="IPR014710">
    <property type="entry name" value="RmlC-like_jellyroll"/>
</dbReference>
<accession>A0ABW5XUR5</accession>
<dbReference type="Proteomes" id="UP001597601">
    <property type="component" value="Unassembled WGS sequence"/>
</dbReference>
<dbReference type="SUPFAM" id="SSF51182">
    <property type="entry name" value="RmlC-like cupins"/>
    <property type="match status" value="1"/>
</dbReference>
<dbReference type="Gene3D" id="2.60.120.10">
    <property type="entry name" value="Jelly Rolls"/>
    <property type="match status" value="1"/>
</dbReference>
<keyword evidence="2" id="KW-1185">Reference proteome</keyword>
<comment type="caution">
    <text evidence="1">The sequence shown here is derived from an EMBL/GenBank/DDBJ whole genome shotgun (WGS) entry which is preliminary data.</text>
</comment>
<dbReference type="RefSeq" id="WP_377130351.1">
    <property type="nucleotide sequence ID" value="NZ_JBHUHN010000001.1"/>
</dbReference>
<proteinExistence type="predicted"/>
<dbReference type="InterPro" id="IPR011051">
    <property type="entry name" value="RmlC_Cupin_sf"/>
</dbReference>
<gene>
    <name evidence="1" type="ORF">ACFSYC_18580</name>
</gene>
<organism evidence="1 2">
    <name type="scientific">Mucilaginibacter antarcticus</name>
    <dbReference type="NCBI Taxonomy" id="1855725"/>
    <lineage>
        <taxon>Bacteria</taxon>
        <taxon>Pseudomonadati</taxon>
        <taxon>Bacteroidota</taxon>
        <taxon>Sphingobacteriia</taxon>
        <taxon>Sphingobacteriales</taxon>
        <taxon>Sphingobacteriaceae</taxon>
        <taxon>Mucilaginibacter</taxon>
    </lineage>
</organism>
<dbReference type="EMBL" id="JBHUON010000033">
    <property type="protein sequence ID" value="MFD2866708.1"/>
    <property type="molecule type" value="Genomic_DNA"/>
</dbReference>
<reference evidence="2" key="1">
    <citation type="journal article" date="2019" name="Int. J. Syst. Evol. Microbiol.">
        <title>The Global Catalogue of Microorganisms (GCM) 10K type strain sequencing project: providing services to taxonomists for standard genome sequencing and annotation.</title>
        <authorList>
            <consortium name="The Broad Institute Genomics Platform"/>
            <consortium name="The Broad Institute Genome Sequencing Center for Infectious Disease"/>
            <person name="Wu L."/>
            <person name="Ma J."/>
        </authorList>
    </citation>
    <scope>NUCLEOTIDE SEQUENCE [LARGE SCALE GENOMIC DNA]</scope>
    <source>
        <strain evidence="2">KCTC 52232</strain>
    </source>
</reference>
<evidence type="ECO:0000313" key="1">
    <source>
        <dbReference type="EMBL" id="MFD2866708.1"/>
    </source>
</evidence>